<dbReference type="Pfam" id="PF17264">
    <property type="entry name" value="DUF5330"/>
    <property type="match status" value="1"/>
</dbReference>
<dbReference type="AlphaFoldDB" id="A0A9X2T5S9"/>
<reference evidence="2" key="1">
    <citation type="submission" date="2022-08" db="EMBL/GenBank/DDBJ databases">
        <authorList>
            <person name="Li F."/>
        </authorList>
    </citation>
    <scope>NUCLEOTIDE SEQUENCE</scope>
    <source>
        <strain evidence="2">MQZ15Z-1</strain>
    </source>
</reference>
<comment type="caution">
    <text evidence="2">The sequence shown here is derived from an EMBL/GenBank/DDBJ whole genome shotgun (WGS) entry which is preliminary data.</text>
</comment>
<feature type="region of interest" description="Disordered" evidence="1">
    <location>
        <begin position="140"/>
        <end position="165"/>
    </location>
</feature>
<evidence type="ECO:0000313" key="3">
    <source>
        <dbReference type="Proteomes" id="UP001151088"/>
    </source>
</evidence>
<name>A0A9X2T5S9_9HYPH</name>
<organism evidence="2 3">
    <name type="scientific">Ancylobacter mangrovi</name>
    <dbReference type="NCBI Taxonomy" id="2972472"/>
    <lineage>
        <taxon>Bacteria</taxon>
        <taxon>Pseudomonadati</taxon>
        <taxon>Pseudomonadota</taxon>
        <taxon>Alphaproteobacteria</taxon>
        <taxon>Hyphomicrobiales</taxon>
        <taxon>Xanthobacteraceae</taxon>
        <taxon>Ancylobacter</taxon>
    </lineage>
</organism>
<evidence type="ECO:0000313" key="2">
    <source>
        <dbReference type="EMBL" id="MCS0494213.1"/>
    </source>
</evidence>
<proteinExistence type="predicted"/>
<sequence length="165" mass="17024">MFFLLRVGFWLTIVFLLLPGVPGAPSQESAEGAGAPRLGTAEALSAATSAVADAGGFCERQPHACAVGAQLFELIGRRAEAGARYALSYLVEQISEEKRKAAVRSAGAPADDTLTTHDLAPEWQGPVRPALDATATDLIFSPPAQPVGAPAATTPGVPRPPKKPA</sequence>
<keyword evidence="3" id="KW-1185">Reference proteome</keyword>
<accession>A0A9X2T5S9</accession>
<protein>
    <submittedName>
        <fullName evidence="2">DUF5330 domain-containing protein</fullName>
    </submittedName>
</protein>
<dbReference type="EMBL" id="JANTHZ010000001">
    <property type="protein sequence ID" value="MCS0494213.1"/>
    <property type="molecule type" value="Genomic_DNA"/>
</dbReference>
<feature type="region of interest" description="Disordered" evidence="1">
    <location>
        <begin position="107"/>
        <end position="126"/>
    </location>
</feature>
<dbReference type="RefSeq" id="WP_258731156.1">
    <property type="nucleotide sequence ID" value="NZ_JANTHY010000001.1"/>
</dbReference>
<gene>
    <name evidence="2" type="ORF">NVS89_03825</name>
</gene>
<dbReference type="InterPro" id="IPR035220">
    <property type="entry name" value="DUF5330"/>
</dbReference>
<dbReference type="Proteomes" id="UP001151088">
    <property type="component" value="Unassembled WGS sequence"/>
</dbReference>
<evidence type="ECO:0000256" key="1">
    <source>
        <dbReference type="SAM" id="MobiDB-lite"/>
    </source>
</evidence>